<organism evidence="14 15">
    <name type="scientific">Dendryphion nanum</name>
    <dbReference type="NCBI Taxonomy" id="256645"/>
    <lineage>
        <taxon>Eukaryota</taxon>
        <taxon>Fungi</taxon>
        <taxon>Dikarya</taxon>
        <taxon>Ascomycota</taxon>
        <taxon>Pezizomycotina</taxon>
        <taxon>Dothideomycetes</taxon>
        <taxon>Pleosporomycetidae</taxon>
        <taxon>Pleosporales</taxon>
        <taxon>Torulaceae</taxon>
        <taxon>Dendryphion</taxon>
    </lineage>
</organism>
<dbReference type="PANTHER" id="PTHR13269:SF6">
    <property type="entry name" value="NUCLEOPORIN NDC1"/>
    <property type="match status" value="1"/>
</dbReference>
<dbReference type="GO" id="GO:0070762">
    <property type="term" value="C:nuclear pore transmembrane ring"/>
    <property type="evidence" value="ECO:0007669"/>
    <property type="project" value="TreeGrafter"/>
</dbReference>
<dbReference type="GO" id="GO:0031965">
    <property type="term" value="C:nuclear membrane"/>
    <property type="evidence" value="ECO:0007669"/>
    <property type="project" value="UniProtKB-SubCell"/>
</dbReference>
<dbReference type="GO" id="GO:0015031">
    <property type="term" value="P:protein transport"/>
    <property type="evidence" value="ECO:0007669"/>
    <property type="project" value="UniProtKB-KW"/>
</dbReference>
<evidence type="ECO:0000256" key="13">
    <source>
        <dbReference type="SAM" id="Phobius"/>
    </source>
</evidence>
<name>A0A9P9DU53_9PLEO</name>
<protein>
    <submittedName>
        <fullName evidence="14">Nucleoporin protein Ndc1-Nup</fullName>
    </submittedName>
</protein>
<evidence type="ECO:0000313" key="15">
    <source>
        <dbReference type="Proteomes" id="UP000700596"/>
    </source>
</evidence>
<evidence type="ECO:0000256" key="5">
    <source>
        <dbReference type="ARBA" id="ARBA00022692"/>
    </source>
</evidence>
<accession>A0A9P9DU53</accession>
<dbReference type="GO" id="GO:0070631">
    <property type="term" value="P:spindle pole body localization"/>
    <property type="evidence" value="ECO:0007669"/>
    <property type="project" value="TreeGrafter"/>
</dbReference>
<feature type="transmembrane region" description="Helical" evidence="13">
    <location>
        <begin position="254"/>
        <end position="274"/>
    </location>
</feature>
<dbReference type="GO" id="GO:0005816">
    <property type="term" value="C:spindle pole body"/>
    <property type="evidence" value="ECO:0007669"/>
    <property type="project" value="TreeGrafter"/>
</dbReference>
<keyword evidence="15" id="KW-1185">Reference proteome</keyword>
<evidence type="ECO:0000313" key="14">
    <source>
        <dbReference type="EMBL" id="KAH7125122.1"/>
    </source>
</evidence>
<proteinExistence type="inferred from homology"/>
<dbReference type="InterPro" id="IPR019049">
    <property type="entry name" value="Nucleoporin_prot_Ndc1/Nup"/>
</dbReference>
<feature type="transmembrane region" description="Helical" evidence="13">
    <location>
        <begin position="62"/>
        <end position="81"/>
    </location>
</feature>
<dbReference type="GO" id="GO:0006999">
    <property type="term" value="P:nuclear pore organization"/>
    <property type="evidence" value="ECO:0007669"/>
    <property type="project" value="TreeGrafter"/>
</dbReference>
<feature type="transmembrane region" description="Helical" evidence="13">
    <location>
        <begin position="26"/>
        <end position="42"/>
    </location>
</feature>
<dbReference type="Pfam" id="PF09531">
    <property type="entry name" value="Ndc1_Nup"/>
    <property type="match status" value="1"/>
</dbReference>
<dbReference type="GO" id="GO:0051028">
    <property type="term" value="P:mRNA transport"/>
    <property type="evidence" value="ECO:0007669"/>
    <property type="project" value="UniProtKB-KW"/>
</dbReference>
<gene>
    <name evidence="14" type="ORF">B0J11DRAFT_298511</name>
</gene>
<evidence type="ECO:0000256" key="2">
    <source>
        <dbReference type="ARBA" id="ARBA00004567"/>
    </source>
</evidence>
<comment type="caution">
    <text evidence="14">The sequence shown here is derived from an EMBL/GenBank/DDBJ whole genome shotgun (WGS) entry which is preliminary data.</text>
</comment>
<evidence type="ECO:0000256" key="1">
    <source>
        <dbReference type="ARBA" id="ARBA00004232"/>
    </source>
</evidence>
<keyword evidence="9" id="KW-0811">Translocation</keyword>
<sequence length="621" mass="70908">MSLLPQNARPYRDFLTPSLHRRFSKSSFYTICLCYVIAVWMGDWKSKLWSWFPIGPVGMRTLLLYIPSLYVYVIRVAQWHVGQRNATSPFEVAQKTLISTRTFATIITYALSAFFYSEVYIYTRYTQGKLQFTLDHGKFTERIKLNERPVYLRFLFMALAVIQAAVHLWCDYDQIRIPLNKPEQKEKKDIKGIVLYVLLPLATKSATSVATAFGLGTFIYFGFLRDYIWHWHYCVARFLVSLSKNPKPTGLAPFMNLVIIFLVQGTFLAVLWNYTNHTFSYYISQEPLKKDKPITSDSKDPNGSLLNGLKAKREAAKAIAFWELAIITDRFPDRRQTIYGELERKKGPTYKQVADLCLAEIRNIHTRIAAVTNPAPRPQNGPPPPTPRIELVPQIAQPLKDGQIIGPRIAPSTRMEKVGALTSEIARTHSSPANVQASYAKEYIKKGQTHASSGIQQAETWWTVYRTRFAASPLGIPFRNTIARTATTVITGAPYSRISLLHHSTTALTNLTVSSLKEDNWGNWQFLVPEIIRVFTSTIDMIEAYMQTLHPHWTDVETLAKPESERRKVQEVEGVVEELRTGLERILKAFNEYLEGMDMSAEEIRRAKEVVGRGPEVAQIR</sequence>
<keyword evidence="8 13" id="KW-1133">Transmembrane helix</keyword>
<dbReference type="GO" id="GO:0106166">
    <property type="term" value="F:spindle pole body-nuclear membrane anchor activity"/>
    <property type="evidence" value="ECO:0007669"/>
    <property type="project" value="TreeGrafter"/>
</dbReference>
<comment type="subcellular location">
    <subcellularLocation>
        <location evidence="1">Nucleus membrane</location>
        <topology evidence="1">Multi-pass membrane protein</topology>
    </subcellularLocation>
    <subcellularLocation>
        <location evidence="2">Nucleus</location>
        <location evidence="2">Nuclear pore complex</location>
    </subcellularLocation>
</comment>
<keyword evidence="4" id="KW-0813">Transport</keyword>
<evidence type="ECO:0000256" key="7">
    <source>
        <dbReference type="ARBA" id="ARBA00022927"/>
    </source>
</evidence>
<keyword evidence="7" id="KW-0653">Protein transport</keyword>
<keyword evidence="10" id="KW-0906">Nuclear pore complex</keyword>
<dbReference type="EMBL" id="JAGMWT010000007">
    <property type="protein sequence ID" value="KAH7125122.1"/>
    <property type="molecule type" value="Genomic_DNA"/>
</dbReference>
<dbReference type="OrthoDB" id="67850at2759"/>
<reference evidence="14" key="1">
    <citation type="journal article" date="2021" name="Nat. Commun.">
        <title>Genetic determinants of endophytism in the Arabidopsis root mycobiome.</title>
        <authorList>
            <person name="Mesny F."/>
            <person name="Miyauchi S."/>
            <person name="Thiergart T."/>
            <person name="Pickel B."/>
            <person name="Atanasova L."/>
            <person name="Karlsson M."/>
            <person name="Huettel B."/>
            <person name="Barry K.W."/>
            <person name="Haridas S."/>
            <person name="Chen C."/>
            <person name="Bauer D."/>
            <person name="Andreopoulos W."/>
            <person name="Pangilinan J."/>
            <person name="LaButti K."/>
            <person name="Riley R."/>
            <person name="Lipzen A."/>
            <person name="Clum A."/>
            <person name="Drula E."/>
            <person name="Henrissat B."/>
            <person name="Kohler A."/>
            <person name="Grigoriev I.V."/>
            <person name="Martin F.M."/>
            <person name="Hacquard S."/>
        </authorList>
    </citation>
    <scope>NUCLEOTIDE SEQUENCE</scope>
    <source>
        <strain evidence="14">MPI-CAGE-CH-0243</strain>
    </source>
</reference>
<keyword evidence="5 13" id="KW-0812">Transmembrane</keyword>
<feature type="transmembrane region" description="Helical" evidence="13">
    <location>
        <begin position="193"/>
        <end position="221"/>
    </location>
</feature>
<keyword evidence="11 13" id="KW-0472">Membrane</keyword>
<dbReference type="Proteomes" id="UP000700596">
    <property type="component" value="Unassembled WGS sequence"/>
</dbReference>
<evidence type="ECO:0000256" key="4">
    <source>
        <dbReference type="ARBA" id="ARBA00022448"/>
    </source>
</evidence>
<evidence type="ECO:0000256" key="3">
    <source>
        <dbReference type="ARBA" id="ARBA00005760"/>
    </source>
</evidence>
<feature type="transmembrane region" description="Helical" evidence="13">
    <location>
        <begin position="102"/>
        <end position="122"/>
    </location>
</feature>
<evidence type="ECO:0000256" key="9">
    <source>
        <dbReference type="ARBA" id="ARBA00023010"/>
    </source>
</evidence>
<dbReference type="AlphaFoldDB" id="A0A9P9DU53"/>
<keyword evidence="12" id="KW-0539">Nucleus</keyword>
<evidence type="ECO:0000256" key="11">
    <source>
        <dbReference type="ARBA" id="ARBA00023136"/>
    </source>
</evidence>
<evidence type="ECO:0000256" key="10">
    <source>
        <dbReference type="ARBA" id="ARBA00023132"/>
    </source>
</evidence>
<evidence type="ECO:0000256" key="8">
    <source>
        <dbReference type="ARBA" id="ARBA00022989"/>
    </source>
</evidence>
<feature type="transmembrane region" description="Helical" evidence="13">
    <location>
        <begin position="150"/>
        <end position="172"/>
    </location>
</feature>
<keyword evidence="6" id="KW-0509">mRNA transport</keyword>
<evidence type="ECO:0000256" key="6">
    <source>
        <dbReference type="ARBA" id="ARBA00022816"/>
    </source>
</evidence>
<dbReference type="PANTHER" id="PTHR13269">
    <property type="entry name" value="NUCLEOPORIN NDC1"/>
    <property type="match status" value="1"/>
</dbReference>
<evidence type="ECO:0000256" key="12">
    <source>
        <dbReference type="ARBA" id="ARBA00023242"/>
    </source>
</evidence>
<comment type="similarity">
    <text evidence="3">Belongs to the NDC1 family.</text>
</comment>